<name>A0A9N9D5J8_9GLOM</name>
<dbReference type="Proteomes" id="UP000789739">
    <property type="component" value="Unassembled WGS sequence"/>
</dbReference>
<comment type="caution">
    <text evidence="1">The sequence shown here is derived from an EMBL/GenBank/DDBJ whole genome shotgun (WGS) entry which is preliminary data.</text>
</comment>
<keyword evidence="2" id="KW-1185">Reference proteome</keyword>
<protein>
    <submittedName>
        <fullName evidence="1">5599_t:CDS:1</fullName>
    </submittedName>
</protein>
<dbReference type="AlphaFoldDB" id="A0A9N9D5J8"/>
<evidence type="ECO:0000313" key="1">
    <source>
        <dbReference type="EMBL" id="CAG8626040.1"/>
    </source>
</evidence>
<proteinExistence type="predicted"/>
<organism evidence="1 2">
    <name type="scientific">Paraglomus brasilianum</name>
    <dbReference type="NCBI Taxonomy" id="144538"/>
    <lineage>
        <taxon>Eukaryota</taxon>
        <taxon>Fungi</taxon>
        <taxon>Fungi incertae sedis</taxon>
        <taxon>Mucoromycota</taxon>
        <taxon>Glomeromycotina</taxon>
        <taxon>Glomeromycetes</taxon>
        <taxon>Paraglomerales</taxon>
        <taxon>Paraglomeraceae</taxon>
        <taxon>Paraglomus</taxon>
    </lineage>
</organism>
<dbReference type="OrthoDB" id="2444674at2759"/>
<sequence>MEGENGSIVTPQSEKIESATSDLLPAPIVIDEIQEQVNVPASKRSEQREKRLREWAIDHDEDPDKFMTITEKDINLSRIYRDRMMSDAEVIKFARNDGLEKN</sequence>
<dbReference type="EMBL" id="CAJVPI010001772">
    <property type="protein sequence ID" value="CAG8626040.1"/>
    <property type="molecule type" value="Genomic_DNA"/>
</dbReference>
<gene>
    <name evidence="1" type="ORF">PBRASI_LOCUS8983</name>
</gene>
<accession>A0A9N9D5J8</accession>
<reference evidence="1" key="1">
    <citation type="submission" date="2021-06" db="EMBL/GenBank/DDBJ databases">
        <authorList>
            <person name="Kallberg Y."/>
            <person name="Tangrot J."/>
            <person name="Rosling A."/>
        </authorList>
    </citation>
    <scope>NUCLEOTIDE SEQUENCE</scope>
    <source>
        <strain evidence="1">BR232B</strain>
    </source>
</reference>
<evidence type="ECO:0000313" key="2">
    <source>
        <dbReference type="Proteomes" id="UP000789739"/>
    </source>
</evidence>